<name>A0A916YRS0_9SPHN</name>
<gene>
    <name evidence="2" type="ORF">GCM10010990_04770</name>
</gene>
<feature type="compositionally biased region" description="Basic residues" evidence="1">
    <location>
        <begin position="149"/>
        <end position="163"/>
    </location>
</feature>
<feature type="region of interest" description="Disordered" evidence="1">
    <location>
        <begin position="133"/>
        <end position="172"/>
    </location>
</feature>
<evidence type="ECO:0000256" key="1">
    <source>
        <dbReference type="SAM" id="MobiDB-lite"/>
    </source>
</evidence>
<organism evidence="2 3">
    <name type="scientific">Croceicoccus mobilis</name>
    <dbReference type="NCBI Taxonomy" id="1703339"/>
    <lineage>
        <taxon>Bacteria</taxon>
        <taxon>Pseudomonadati</taxon>
        <taxon>Pseudomonadota</taxon>
        <taxon>Alphaproteobacteria</taxon>
        <taxon>Sphingomonadales</taxon>
        <taxon>Erythrobacteraceae</taxon>
        <taxon>Croceicoccus</taxon>
    </lineage>
</organism>
<protein>
    <submittedName>
        <fullName evidence="2">Uncharacterized protein</fullName>
    </submittedName>
</protein>
<accession>A0A916YRS0</accession>
<keyword evidence="3" id="KW-1185">Reference proteome</keyword>
<dbReference type="Proteomes" id="UP000612349">
    <property type="component" value="Unassembled WGS sequence"/>
</dbReference>
<comment type="caution">
    <text evidence="2">The sequence shown here is derived from an EMBL/GenBank/DDBJ whole genome shotgun (WGS) entry which is preliminary data.</text>
</comment>
<dbReference type="EMBL" id="BMIP01000001">
    <property type="protein sequence ID" value="GGD58523.1"/>
    <property type="molecule type" value="Genomic_DNA"/>
</dbReference>
<evidence type="ECO:0000313" key="3">
    <source>
        <dbReference type="Proteomes" id="UP000612349"/>
    </source>
</evidence>
<reference evidence="2" key="2">
    <citation type="submission" date="2020-09" db="EMBL/GenBank/DDBJ databases">
        <authorList>
            <person name="Sun Q."/>
            <person name="Zhou Y."/>
        </authorList>
    </citation>
    <scope>NUCLEOTIDE SEQUENCE</scope>
    <source>
        <strain evidence="2">CGMCC 1.15360</strain>
    </source>
</reference>
<reference evidence="2" key="1">
    <citation type="journal article" date="2014" name="Int. J. Syst. Evol. Microbiol.">
        <title>Complete genome sequence of Corynebacterium casei LMG S-19264T (=DSM 44701T), isolated from a smear-ripened cheese.</title>
        <authorList>
            <consortium name="US DOE Joint Genome Institute (JGI-PGF)"/>
            <person name="Walter F."/>
            <person name="Albersmeier A."/>
            <person name="Kalinowski J."/>
            <person name="Ruckert C."/>
        </authorList>
    </citation>
    <scope>NUCLEOTIDE SEQUENCE</scope>
    <source>
        <strain evidence="2">CGMCC 1.15360</strain>
    </source>
</reference>
<proteinExistence type="predicted"/>
<dbReference type="AlphaFoldDB" id="A0A916YRS0"/>
<feature type="compositionally biased region" description="Basic and acidic residues" evidence="1">
    <location>
        <begin position="136"/>
        <end position="145"/>
    </location>
</feature>
<sequence length="172" mass="19489">MPDELRIQSVRCDKYHDWLLEQAKSLRLRDKSSGQAAPPLADYVMALHRAVRRSKGLDEYTGKQVKWYRINHQRPAGPGRRKHRTRGTWPSVDHYNGTGKLDYRICSATVNFAKSALDEAAFVDLCRKVVRHHNKAQSERNERVASARRAAKAHAAQHAKSARNPKVPSASA</sequence>
<evidence type="ECO:0000313" key="2">
    <source>
        <dbReference type="EMBL" id="GGD58523.1"/>
    </source>
</evidence>